<feature type="region of interest" description="Disordered" evidence="3">
    <location>
        <begin position="1"/>
        <end position="277"/>
    </location>
</feature>
<keyword evidence="5" id="KW-1185">Reference proteome</keyword>
<keyword evidence="2" id="KW-0813">Transport</keyword>
<evidence type="ECO:0000313" key="5">
    <source>
        <dbReference type="Proteomes" id="UP001197093"/>
    </source>
</evidence>
<dbReference type="PANTHER" id="PTHR21099">
    <property type="entry name" value="RAD201"/>
    <property type="match status" value="1"/>
</dbReference>
<accession>A0AAD4HXR1</accession>
<keyword evidence="2" id="KW-0653">Protein transport</keyword>
<protein>
    <submittedName>
        <fullName evidence="4">Uncharacterized protein</fullName>
    </submittedName>
</protein>
<feature type="compositionally biased region" description="Low complexity" evidence="3">
    <location>
        <begin position="95"/>
        <end position="118"/>
    </location>
</feature>
<sequence>MAASSSIPRRVGSSKATTTASVPCPGKRTKGWVAEVQTTSAFGQPAALGPKPNPSGAPAQTTQSAFGQSAFGQPTTLGAKPNPFGAPAGGGGGAFAAAQPAPANNPFGQPAQQAQTTPVPFGQQANSQPANPFGQPATGPVNAFGQPATTQASPFGQPAAATASPFGQPQQQPASAPANPFGQPPQQPAASPFGAPAANTAPNPFGAPAANTAPPANPFGQPATTTQPANPFGAQPSTSASIAPPTTTPAGAGAGPYGPTATRQHPDISTYAAHNPDKTLRMFKGKPVFYEEPRSSNSNGGGNVKPVPVLRNFDGSTVRIWMPNGAPPYTTQTEAADPQKYEDPGVMRQWLAFVQTGRFEGGVMPEVPPKREFCMWDF</sequence>
<feature type="compositionally biased region" description="Low complexity" evidence="3">
    <location>
        <begin position="192"/>
        <end position="220"/>
    </location>
</feature>
<dbReference type="Pfam" id="PF13634">
    <property type="entry name" value="Nucleoporin_FG"/>
    <property type="match status" value="2"/>
</dbReference>
<feature type="compositionally biased region" description="Low complexity" evidence="3">
    <location>
        <begin position="163"/>
        <end position="178"/>
    </location>
</feature>
<dbReference type="EMBL" id="JAHCVI010000005">
    <property type="protein sequence ID" value="KAG7284793.1"/>
    <property type="molecule type" value="Genomic_DNA"/>
</dbReference>
<evidence type="ECO:0000256" key="2">
    <source>
        <dbReference type="ARBA" id="ARBA00023132"/>
    </source>
</evidence>
<reference evidence="4" key="1">
    <citation type="submission" date="2023-02" db="EMBL/GenBank/DDBJ databases">
        <authorList>
            <person name="Palmer J.M."/>
        </authorList>
    </citation>
    <scope>NUCLEOTIDE SEQUENCE</scope>
    <source>
        <strain evidence="4">FW57</strain>
    </source>
</reference>
<keyword evidence="2" id="KW-0539">Nucleus</keyword>
<evidence type="ECO:0000256" key="1">
    <source>
        <dbReference type="ARBA" id="ARBA00004567"/>
    </source>
</evidence>
<dbReference type="CDD" id="cd23954">
    <property type="entry name" value="AMO1_CTD"/>
    <property type="match status" value="1"/>
</dbReference>
<dbReference type="GO" id="GO:0005643">
    <property type="term" value="C:nuclear pore"/>
    <property type="evidence" value="ECO:0007669"/>
    <property type="project" value="UniProtKB-SubCell"/>
</dbReference>
<evidence type="ECO:0000256" key="3">
    <source>
        <dbReference type="SAM" id="MobiDB-lite"/>
    </source>
</evidence>
<dbReference type="InterPro" id="IPR025574">
    <property type="entry name" value="Nucleoporin_FG_rpt"/>
</dbReference>
<gene>
    <name evidence="4" type="ORF">NEMBOFW57_009405</name>
</gene>
<dbReference type="AlphaFoldDB" id="A0AAD4HXR1"/>
<comment type="subcellular location">
    <subcellularLocation>
        <location evidence="1">Nucleus</location>
        <location evidence="1">Nuclear pore complex</location>
    </subcellularLocation>
</comment>
<organism evidence="4 5">
    <name type="scientific">Staphylotrichum longicolle</name>
    <dbReference type="NCBI Taxonomy" id="669026"/>
    <lineage>
        <taxon>Eukaryota</taxon>
        <taxon>Fungi</taxon>
        <taxon>Dikarya</taxon>
        <taxon>Ascomycota</taxon>
        <taxon>Pezizomycotina</taxon>
        <taxon>Sordariomycetes</taxon>
        <taxon>Sordariomycetidae</taxon>
        <taxon>Sordariales</taxon>
        <taxon>Chaetomiaceae</taxon>
        <taxon>Staphylotrichum</taxon>
    </lineage>
</organism>
<dbReference type="PANTHER" id="PTHR21099:SF2">
    <property type="entry name" value="SI:CH211-113E8.11"/>
    <property type="match status" value="1"/>
</dbReference>
<feature type="compositionally biased region" description="Low complexity" evidence="3">
    <location>
        <begin position="236"/>
        <end position="262"/>
    </location>
</feature>
<keyword evidence="2" id="KW-0811">Translocation</keyword>
<keyword evidence="2" id="KW-0509">mRNA transport</keyword>
<dbReference type="Proteomes" id="UP001197093">
    <property type="component" value="Unassembled WGS sequence"/>
</dbReference>
<evidence type="ECO:0000313" key="4">
    <source>
        <dbReference type="EMBL" id="KAG7284793.1"/>
    </source>
</evidence>
<comment type="caution">
    <text evidence="4">The sequence shown here is derived from an EMBL/GenBank/DDBJ whole genome shotgun (WGS) entry which is preliminary data.</text>
</comment>
<keyword evidence="2" id="KW-0906">Nuclear pore complex</keyword>
<proteinExistence type="predicted"/>
<feature type="compositionally biased region" description="Polar residues" evidence="3">
    <location>
        <begin position="58"/>
        <end position="76"/>
    </location>
</feature>
<name>A0AAD4HXR1_9PEZI</name>